<comment type="caution">
    <text evidence="7">The sequence shown here is derived from an EMBL/GenBank/DDBJ whole genome shotgun (WGS) entry which is preliminary data.</text>
</comment>
<dbReference type="Pfam" id="PF19354">
    <property type="entry name" value="DUF5931"/>
    <property type="match status" value="1"/>
</dbReference>
<feature type="transmembrane region" description="Helical" evidence="4">
    <location>
        <begin position="153"/>
        <end position="174"/>
    </location>
</feature>
<reference evidence="8" key="1">
    <citation type="journal article" date="2019" name="Int. J. Syst. Evol. Microbiol.">
        <title>The Global Catalogue of Microorganisms (GCM) 10K type strain sequencing project: providing services to taxonomists for standard genome sequencing and annotation.</title>
        <authorList>
            <consortium name="The Broad Institute Genomics Platform"/>
            <consortium name="The Broad Institute Genome Sequencing Center for Infectious Disease"/>
            <person name="Wu L."/>
            <person name="Ma J."/>
        </authorList>
    </citation>
    <scope>NUCLEOTIDE SEQUENCE [LARGE SCALE GENOMIC DNA]</scope>
    <source>
        <strain evidence="8">JCM 16703</strain>
    </source>
</reference>
<dbReference type="Proteomes" id="UP001501495">
    <property type="component" value="Unassembled WGS sequence"/>
</dbReference>
<feature type="transmembrane region" description="Helical" evidence="4">
    <location>
        <begin position="110"/>
        <end position="141"/>
    </location>
</feature>
<evidence type="ECO:0000256" key="1">
    <source>
        <dbReference type="ARBA" id="ARBA00022679"/>
    </source>
</evidence>
<organism evidence="7 8">
    <name type="scientific">Nocardioides fonticola</name>
    <dbReference type="NCBI Taxonomy" id="450363"/>
    <lineage>
        <taxon>Bacteria</taxon>
        <taxon>Bacillati</taxon>
        <taxon>Actinomycetota</taxon>
        <taxon>Actinomycetes</taxon>
        <taxon>Propionibacteriales</taxon>
        <taxon>Nocardioidaceae</taxon>
        <taxon>Nocardioides</taxon>
    </lineage>
</organism>
<dbReference type="PANTHER" id="PTHR24421:SF61">
    <property type="entry name" value="OXYGEN SENSOR HISTIDINE KINASE NREB"/>
    <property type="match status" value="1"/>
</dbReference>
<gene>
    <name evidence="7" type="ORF">GCM10022215_36070</name>
</gene>
<dbReference type="Pfam" id="PF02518">
    <property type="entry name" value="HATPase_c"/>
    <property type="match status" value="1"/>
</dbReference>
<dbReference type="PANTHER" id="PTHR24421">
    <property type="entry name" value="NITRATE/NITRITE SENSOR PROTEIN NARX-RELATED"/>
    <property type="match status" value="1"/>
</dbReference>
<keyword evidence="4" id="KW-0472">Membrane</keyword>
<dbReference type="RefSeq" id="WP_344734867.1">
    <property type="nucleotide sequence ID" value="NZ_BAAAZH010000028.1"/>
</dbReference>
<keyword evidence="3" id="KW-0902">Two-component regulatory system</keyword>
<dbReference type="SUPFAM" id="SSF55874">
    <property type="entry name" value="ATPase domain of HSP90 chaperone/DNA topoisomerase II/histidine kinase"/>
    <property type="match status" value="1"/>
</dbReference>
<dbReference type="InterPro" id="IPR050482">
    <property type="entry name" value="Sensor_HK_TwoCompSys"/>
</dbReference>
<dbReference type="NCBIfam" id="NF047322">
    <property type="entry name" value="HK_morpho_MacS"/>
    <property type="match status" value="1"/>
</dbReference>
<evidence type="ECO:0000313" key="8">
    <source>
        <dbReference type="Proteomes" id="UP001501495"/>
    </source>
</evidence>
<evidence type="ECO:0000259" key="6">
    <source>
        <dbReference type="Pfam" id="PF19354"/>
    </source>
</evidence>
<evidence type="ECO:0000313" key="7">
    <source>
        <dbReference type="EMBL" id="GAA4126448.1"/>
    </source>
</evidence>
<dbReference type="EMBL" id="BAAAZH010000028">
    <property type="protein sequence ID" value="GAA4126448.1"/>
    <property type="molecule type" value="Genomic_DNA"/>
</dbReference>
<feature type="domain" description="Histidine kinase/HSP90-like ATPase" evidence="5">
    <location>
        <begin position="299"/>
        <end position="388"/>
    </location>
</feature>
<feature type="transmembrane region" description="Helical" evidence="4">
    <location>
        <begin position="20"/>
        <end position="39"/>
    </location>
</feature>
<dbReference type="InterPro" id="IPR045975">
    <property type="entry name" value="DUF5931"/>
</dbReference>
<sequence length="393" mass="41355">MALPDPDPGSRPEAIQTELFRALAVLRALLAVYVVYLNLDRRHDFAHPGLAALGTAVVVLWTGLAALAYESPWRHRAALHVVDLGLVVGLMLATLLTHSEVMQERNAPTLVSFWACVPVLTIAASRGALPAVGAALIVSAADLATRDEPSAGVLRTLMLLLIAAAIVGYGARLVERTADAELRAQRERAAFAERTRVYREIHDGVLQVLALTGRVARDRQDDAELAALAREAAEQEATLRRVIQDTARIGPVGSTGSIGSVDLVSALGALAAQSPGCQVATPAHECPAPAPLAEEVLAATREALINIGKHCPPGTGAWLLLEAEDDVYRLTVRDDGPGIPDGRLEVAAATGHHGVTGSIRGRIADAGGTAELTTGTFGTEWEFTLPRPTAEGE</sequence>
<protein>
    <submittedName>
        <fullName evidence="7">DUF5931 domain-containing protein</fullName>
    </submittedName>
</protein>
<dbReference type="Gene3D" id="3.30.565.10">
    <property type="entry name" value="Histidine kinase-like ATPase, C-terminal domain"/>
    <property type="match status" value="1"/>
</dbReference>
<keyword evidence="4" id="KW-1133">Transmembrane helix</keyword>
<keyword evidence="8" id="KW-1185">Reference proteome</keyword>
<feature type="transmembrane region" description="Helical" evidence="4">
    <location>
        <begin position="77"/>
        <end position="98"/>
    </location>
</feature>
<keyword evidence="4" id="KW-0812">Transmembrane</keyword>
<evidence type="ECO:0000256" key="2">
    <source>
        <dbReference type="ARBA" id="ARBA00022777"/>
    </source>
</evidence>
<accession>A0ABP7XVV8</accession>
<feature type="domain" description="DUF5931" evidence="6">
    <location>
        <begin position="15"/>
        <end position="170"/>
    </location>
</feature>
<feature type="transmembrane region" description="Helical" evidence="4">
    <location>
        <begin position="51"/>
        <end position="71"/>
    </location>
</feature>
<keyword evidence="2" id="KW-0418">Kinase</keyword>
<keyword evidence="1" id="KW-0808">Transferase</keyword>
<name>A0ABP7XVV8_9ACTN</name>
<dbReference type="InterPro" id="IPR036890">
    <property type="entry name" value="HATPase_C_sf"/>
</dbReference>
<proteinExistence type="predicted"/>
<dbReference type="InterPro" id="IPR003594">
    <property type="entry name" value="HATPase_dom"/>
</dbReference>
<evidence type="ECO:0000256" key="4">
    <source>
        <dbReference type="SAM" id="Phobius"/>
    </source>
</evidence>
<evidence type="ECO:0000259" key="5">
    <source>
        <dbReference type="Pfam" id="PF02518"/>
    </source>
</evidence>
<evidence type="ECO:0000256" key="3">
    <source>
        <dbReference type="ARBA" id="ARBA00023012"/>
    </source>
</evidence>